<feature type="transmembrane region" description="Helical" evidence="5">
    <location>
        <begin position="37"/>
        <end position="57"/>
    </location>
</feature>
<sequence length="253" mass="30043">MDLDEEEQPILHFNYNYDEAAEIDSSLKTRLKFIKKVYLIINIQIFISGALSLLQISYRDQQEIKEVEYLIFAIVALFAFSSMCFLLCKQRFARRAPNNYILLIFNMLTSGFVISEIIFFVTVSNDKISNDLITKAIQMTFLIFTALTILAWTSQDNFSIKKNILLSFSLCLTLLLLFYYQFETKERVIFFIILAIFLYSVYIINGIKQIFDKKRHSLQKDDYILGALFMNFEFMYIYEDLSEYFQDIFWKKK</sequence>
<keyword evidence="2 5" id="KW-0812">Transmembrane</keyword>
<feature type="transmembrane region" description="Helical" evidence="5">
    <location>
        <begin position="132"/>
        <end position="152"/>
    </location>
</feature>
<dbReference type="OrthoDB" id="7933078at2759"/>
<name>A0A8S1S8Y8_PAROT</name>
<dbReference type="Proteomes" id="UP000683925">
    <property type="component" value="Unassembled WGS sequence"/>
</dbReference>
<evidence type="ECO:0000256" key="1">
    <source>
        <dbReference type="ARBA" id="ARBA00004141"/>
    </source>
</evidence>
<evidence type="ECO:0000256" key="5">
    <source>
        <dbReference type="RuleBase" id="RU004379"/>
    </source>
</evidence>
<feature type="transmembrane region" description="Helical" evidence="5">
    <location>
        <begin position="188"/>
        <end position="207"/>
    </location>
</feature>
<dbReference type="EMBL" id="CAJJDP010000006">
    <property type="protein sequence ID" value="CAD8136243.1"/>
    <property type="molecule type" value="Genomic_DNA"/>
</dbReference>
<comment type="subcellular location">
    <subcellularLocation>
        <location evidence="1">Membrane</location>
        <topology evidence="1">Multi-pass membrane protein</topology>
    </subcellularLocation>
</comment>
<organism evidence="6 7">
    <name type="scientific">Paramecium octaurelia</name>
    <dbReference type="NCBI Taxonomy" id="43137"/>
    <lineage>
        <taxon>Eukaryota</taxon>
        <taxon>Sar</taxon>
        <taxon>Alveolata</taxon>
        <taxon>Ciliophora</taxon>
        <taxon>Intramacronucleata</taxon>
        <taxon>Oligohymenophorea</taxon>
        <taxon>Peniculida</taxon>
        <taxon>Parameciidae</taxon>
        <taxon>Paramecium</taxon>
    </lineage>
</organism>
<evidence type="ECO:0000256" key="4">
    <source>
        <dbReference type="ARBA" id="ARBA00023136"/>
    </source>
</evidence>
<dbReference type="PANTHER" id="PTHR23291:SF47">
    <property type="entry name" value="TRANSMEMBRANE BAX INHIBITOR MOTIF CONTAINING 7"/>
    <property type="match status" value="1"/>
</dbReference>
<comment type="similarity">
    <text evidence="5">Belongs to the BI1 family.</text>
</comment>
<dbReference type="GO" id="GO:0016020">
    <property type="term" value="C:membrane"/>
    <property type="evidence" value="ECO:0007669"/>
    <property type="project" value="UniProtKB-SubCell"/>
</dbReference>
<feature type="transmembrane region" description="Helical" evidence="5">
    <location>
        <begin position="69"/>
        <end position="88"/>
    </location>
</feature>
<feature type="transmembrane region" description="Helical" evidence="5">
    <location>
        <begin position="100"/>
        <end position="120"/>
    </location>
</feature>
<feature type="transmembrane region" description="Helical" evidence="5">
    <location>
        <begin position="164"/>
        <end position="182"/>
    </location>
</feature>
<evidence type="ECO:0000313" key="6">
    <source>
        <dbReference type="EMBL" id="CAD8136243.1"/>
    </source>
</evidence>
<keyword evidence="3 5" id="KW-1133">Transmembrane helix</keyword>
<keyword evidence="4 5" id="KW-0472">Membrane</keyword>
<dbReference type="Pfam" id="PF01027">
    <property type="entry name" value="Bax1-I"/>
    <property type="match status" value="1"/>
</dbReference>
<keyword evidence="7" id="KW-1185">Reference proteome</keyword>
<proteinExistence type="inferred from homology"/>
<protein>
    <submittedName>
        <fullName evidence="6">Uncharacterized protein</fullName>
    </submittedName>
</protein>
<gene>
    <name evidence="6" type="ORF">POCTA_138.1.T0070293</name>
</gene>
<reference evidence="6" key="1">
    <citation type="submission" date="2021-01" db="EMBL/GenBank/DDBJ databases">
        <authorList>
            <consortium name="Genoscope - CEA"/>
            <person name="William W."/>
        </authorList>
    </citation>
    <scope>NUCLEOTIDE SEQUENCE</scope>
</reference>
<evidence type="ECO:0000256" key="2">
    <source>
        <dbReference type="ARBA" id="ARBA00022692"/>
    </source>
</evidence>
<evidence type="ECO:0000256" key="3">
    <source>
        <dbReference type="ARBA" id="ARBA00022989"/>
    </source>
</evidence>
<comment type="caution">
    <text evidence="6">The sequence shown here is derived from an EMBL/GenBank/DDBJ whole genome shotgun (WGS) entry which is preliminary data.</text>
</comment>
<dbReference type="AlphaFoldDB" id="A0A8S1S8Y8"/>
<evidence type="ECO:0000313" key="7">
    <source>
        <dbReference type="Proteomes" id="UP000683925"/>
    </source>
</evidence>
<accession>A0A8S1S8Y8</accession>
<dbReference type="PANTHER" id="PTHR23291">
    <property type="entry name" value="BAX INHIBITOR-RELATED"/>
    <property type="match status" value="1"/>
</dbReference>
<dbReference type="InterPro" id="IPR006214">
    <property type="entry name" value="Bax_inhibitor_1-related"/>
</dbReference>